<protein>
    <submittedName>
        <fullName evidence="4">Porin family protein</fullName>
    </submittedName>
</protein>
<dbReference type="RefSeq" id="WP_261696446.1">
    <property type="nucleotide sequence ID" value="NZ_CP104694.1"/>
</dbReference>
<dbReference type="Proteomes" id="UP001064632">
    <property type="component" value="Chromosome"/>
</dbReference>
<evidence type="ECO:0000313" key="4">
    <source>
        <dbReference type="EMBL" id="UXI69491.1"/>
    </source>
</evidence>
<evidence type="ECO:0000259" key="3">
    <source>
        <dbReference type="Pfam" id="PF13505"/>
    </source>
</evidence>
<sequence>MKKNIAISLMLALAAFSAIPATALADGLFVEGRVGRSDFDNYGLDDNDTAFAINGGYRWGAFGLEAGYVDLGEFDRNYIGAGKHGVSMDGWTLGANGHFNLNEHWYLSARAGLFHWNADIDTIPVNGPRMKGDTDSTDWYAGVGVGYDINANWGVGINYDHYAAEKGVFDFDVNKISLSTEYRF</sequence>
<dbReference type="Pfam" id="PF13505">
    <property type="entry name" value="OMP_b-brl"/>
    <property type="match status" value="1"/>
</dbReference>
<evidence type="ECO:0000256" key="1">
    <source>
        <dbReference type="ARBA" id="ARBA00022729"/>
    </source>
</evidence>
<dbReference type="SUPFAM" id="SSF56925">
    <property type="entry name" value="OMPA-like"/>
    <property type="match status" value="1"/>
</dbReference>
<dbReference type="InterPro" id="IPR027385">
    <property type="entry name" value="Beta-barrel_OMP"/>
</dbReference>
<dbReference type="EMBL" id="CP104694">
    <property type="protein sequence ID" value="UXI69491.1"/>
    <property type="molecule type" value="Genomic_DNA"/>
</dbReference>
<keyword evidence="5" id="KW-1185">Reference proteome</keyword>
<accession>A0ABY6BLP7</accession>
<proteinExistence type="predicted"/>
<feature type="signal peptide" evidence="2">
    <location>
        <begin position="1"/>
        <end position="25"/>
    </location>
</feature>
<evidence type="ECO:0000256" key="2">
    <source>
        <dbReference type="SAM" id="SignalP"/>
    </source>
</evidence>
<name>A0ABY6BLP7_9GAMM</name>
<reference evidence="4" key="1">
    <citation type="submission" date="2022-09" db="EMBL/GenBank/DDBJ databases">
        <title>Tahibacter sp. nov., isolated from a fresh water.</title>
        <authorList>
            <person name="Baek J.H."/>
            <person name="Lee J.K."/>
            <person name="Kim J.M."/>
            <person name="Jeon C.O."/>
        </authorList>
    </citation>
    <scope>NUCLEOTIDE SEQUENCE</scope>
    <source>
        <strain evidence="4">W38</strain>
    </source>
</reference>
<dbReference type="Gene3D" id="2.40.160.20">
    <property type="match status" value="1"/>
</dbReference>
<keyword evidence="1 2" id="KW-0732">Signal</keyword>
<feature type="domain" description="Outer membrane protein beta-barrel" evidence="3">
    <location>
        <begin position="11"/>
        <end position="184"/>
    </location>
</feature>
<gene>
    <name evidence="4" type="ORF">N4264_07525</name>
</gene>
<dbReference type="InterPro" id="IPR011250">
    <property type="entry name" value="OMP/PagP_B-barrel"/>
</dbReference>
<organism evidence="4 5">
    <name type="scientific">Tahibacter amnicola</name>
    <dbReference type="NCBI Taxonomy" id="2976241"/>
    <lineage>
        <taxon>Bacteria</taxon>
        <taxon>Pseudomonadati</taxon>
        <taxon>Pseudomonadota</taxon>
        <taxon>Gammaproteobacteria</taxon>
        <taxon>Lysobacterales</taxon>
        <taxon>Rhodanobacteraceae</taxon>
        <taxon>Tahibacter</taxon>
    </lineage>
</organism>
<evidence type="ECO:0000313" key="5">
    <source>
        <dbReference type="Proteomes" id="UP001064632"/>
    </source>
</evidence>
<feature type="chain" id="PRO_5045150437" evidence="2">
    <location>
        <begin position="26"/>
        <end position="184"/>
    </location>
</feature>